<comment type="caution">
    <text evidence="2">The sequence shown here is derived from an EMBL/GenBank/DDBJ whole genome shotgun (WGS) entry which is preliminary data.</text>
</comment>
<gene>
    <name evidence="2" type="ORF">WJX73_006032</name>
</gene>
<organism evidence="2 3">
    <name type="scientific">Symbiochloris irregularis</name>
    <dbReference type="NCBI Taxonomy" id="706552"/>
    <lineage>
        <taxon>Eukaryota</taxon>
        <taxon>Viridiplantae</taxon>
        <taxon>Chlorophyta</taxon>
        <taxon>core chlorophytes</taxon>
        <taxon>Trebouxiophyceae</taxon>
        <taxon>Trebouxiales</taxon>
        <taxon>Trebouxiaceae</taxon>
        <taxon>Symbiochloris</taxon>
    </lineage>
</organism>
<accession>A0AAW1NPH2</accession>
<dbReference type="EMBL" id="JALJOQ010000206">
    <property type="protein sequence ID" value="KAK9789559.1"/>
    <property type="molecule type" value="Genomic_DNA"/>
</dbReference>
<keyword evidence="3" id="KW-1185">Reference proteome</keyword>
<dbReference type="Proteomes" id="UP001465755">
    <property type="component" value="Unassembled WGS sequence"/>
</dbReference>
<feature type="compositionally biased region" description="Basic and acidic residues" evidence="1">
    <location>
        <begin position="34"/>
        <end position="43"/>
    </location>
</feature>
<name>A0AAW1NPH2_9CHLO</name>
<evidence type="ECO:0000313" key="2">
    <source>
        <dbReference type="EMBL" id="KAK9789559.1"/>
    </source>
</evidence>
<proteinExistence type="predicted"/>
<dbReference type="AlphaFoldDB" id="A0AAW1NPH2"/>
<protein>
    <submittedName>
        <fullName evidence="2">Uncharacterized protein</fullName>
    </submittedName>
</protein>
<feature type="non-terminal residue" evidence="2">
    <location>
        <position position="94"/>
    </location>
</feature>
<feature type="region of interest" description="Disordered" evidence="1">
    <location>
        <begin position="1"/>
        <end position="43"/>
    </location>
</feature>
<evidence type="ECO:0000256" key="1">
    <source>
        <dbReference type="SAM" id="MobiDB-lite"/>
    </source>
</evidence>
<sequence>MQSAFAAESQKPLGPRDSAGEVDLTRTTSLSRHGSMERSQSLERARWRNAITRVSRANSFSRSFKTLRDMTGESYVPPERLKFIKQLGTGAFAT</sequence>
<reference evidence="2 3" key="1">
    <citation type="journal article" date="2024" name="Nat. Commun.">
        <title>Phylogenomics reveals the evolutionary origins of lichenization in chlorophyte algae.</title>
        <authorList>
            <person name="Puginier C."/>
            <person name="Libourel C."/>
            <person name="Otte J."/>
            <person name="Skaloud P."/>
            <person name="Haon M."/>
            <person name="Grisel S."/>
            <person name="Petersen M."/>
            <person name="Berrin J.G."/>
            <person name="Delaux P.M."/>
            <person name="Dal Grande F."/>
            <person name="Keller J."/>
        </authorList>
    </citation>
    <scope>NUCLEOTIDE SEQUENCE [LARGE SCALE GENOMIC DNA]</scope>
    <source>
        <strain evidence="2 3">SAG 2036</strain>
    </source>
</reference>
<evidence type="ECO:0000313" key="3">
    <source>
        <dbReference type="Proteomes" id="UP001465755"/>
    </source>
</evidence>